<dbReference type="EMBL" id="LT671858">
    <property type="protein sequence ID" value="SIM54914.1"/>
    <property type="molecule type" value="Genomic_DNA"/>
</dbReference>
<proteinExistence type="predicted"/>
<dbReference type="Gene3D" id="3.40.50.410">
    <property type="entry name" value="von Willebrand factor, type A domain"/>
    <property type="match status" value="1"/>
</dbReference>
<protein>
    <submittedName>
        <fullName evidence="1">von Willebrand factor type A protein (VWA)</fullName>
    </submittedName>
</protein>
<dbReference type="InterPro" id="IPR036465">
    <property type="entry name" value="vWFA_dom_sf"/>
</dbReference>
<dbReference type="AlphaFoldDB" id="A0A1N5U2D6"/>
<evidence type="ECO:0000313" key="2">
    <source>
        <dbReference type="Proteomes" id="UP000195607"/>
    </source>
</evidence>
<reference evidence="1 2" key="1">
    <citation type="submission" date="2016-04" db="EMBL/GenBank/DDBJ databases">
        <authorList>
            <person name="Evans L.H."/>
            <person name="Alamgir A."/>
            <person name="Owens N."/>
            <person name="Weber N.D."/>
            <person name="Virtaneva K."/>
            <person name="Barbian K."/>
            <person name="Babar A."/>
            <person name="Rosenke K."/>
        </authorList>
    </citation>
    <scope>NUCLEOTIDE SEQUENCE [LARGE SCALE GENOMIC DNA]</scope>
    <source>
        <strain evidence="2">S5(T) (JCM 30642 \VKM B-2941)</strain>
    </source>
</reference>
<dbReference type="RefSeq" id="WP_148689658.1">
    <property type="nucleotide sequence ID" value="NZ_LT671858.1"/>
</dbReference>
<organism evidence="1 2">
    <name type="scientific">Cuniculiplasma divulgatum</name>
    <dbReference type="NCBI Taxonomy" id="1673428"/>
    <lineage>
        <taxon>Archaea</taxon>
        <taxon>Methanobacteriati</taxon>
        <taxon>Thermoplasmatota</taxon>
        <taxon>Thermoplasmata</taxon>
        <taxon>Thermoplasmatales</taxon>
        <taxon>Cuniculiplasmataceae</taxon>
        <taxon>Cuniculiplasma</taxon>
    </lineage>
</organism>
<name>A0A1N5U2D6_9ARCH</name>
<dbReference type="SUPFAM" id="SSF53300">
    <property type="entry name" value="vWA-like"/>
    <property type="match status" value="1"/>
</dbReference>
<gene>
    <name evidence="1" type="ORF">CSP5_0782</name>
</gene>
<dbReference type="GeneID" id="41588057"/>
<sequence length="273" mass="30403">MAYDAEISRRNPGLFIFLLDQSRSMSRKIAGGQRSKAQEASDAINRQLNEVISRCTKSDGIRPYFDVGVIGYGFKSGDARGLIGDSPVSISELESHILKMEKHSEEIDGETIETEFPVWFEPVASYDTPMVKALTIAKEWTEKWIGEHGNSFPPVIINISDGGATDGNPSDIAEEIMNMETSDGKVLLWNCHLSEKDEKPISFPKDETEIPEDKNARTMFSMTSVVPEPMVAIAREEFSNVESGSKAYVFNANLEELIKLLDIGTRVVYNKVE</sequence>
<accession>A0A1N5U2D6</accession>
<evidence type="ECO:0000313" key="1">
    <source>
        <dbReference type="EMBL" id="SIM54914.1"/>
    </source>
</evidence>
<dbReference type="Proteomes" id="UP000195607">
    <property type="component" value="Chromosome I"/>
</dbReference>